<evidence type="ECO:0000313" key="2">
    <source>
        <dbReference type="Proteomes" id="UP000740883"/>
    </source>
</evidence>
<name>A0A9P6GV48_9MICR</name>
<comment type="caution">
    <text evidence="1">The sequence shown here is derived from an EMBL/GenBank/DDBJ whole genome shotgun (WGS) entry which is preliminary data.</text>
</comment>
<keyword evidence="2" id="KW-1185">Reference proteome</keyword>
<feature type="non-terminal residue" evidence="1">
    <location>
        <position position="163"/>
    </location>
</feature>
<protein>
    <submittedName>
        <fullName evidence="1">Uncharacterized protein</fullName>
    </submittedName>
</protein>
<proteinExistence type="predicted"/>
<accession>A0A9P6GV48</accession>
<dbReference type="AlphaFoldDB" id="A0A9P6GV48"/>
<evidence type="ECO:0000313" key="1">
    <source>
        <dbReference type="EMBL" id="KAF9758225.1"/>
    </source>
</evidence>
<reference evidence="1 2" key="1">
    <citation type="journal article" date="2020" name="Genome Biol. Evol.">
        <title>Comparative genomics of strictly vertically transmitted, feminizing microsporidia endosymbionts of amphipod crustaceans.</title>
        <authorList>
            <person name="Cormier A."/>
            <person name="Chebbi M.A."/>
            <person name="Giraud I."/>
            <person name="Wattier R."/>
            <person name="Teixeira M."/>
            <person name="Gilbert C."/>
            <person name="Rigaud T."/>
            <person name="Cordaux R."/>
        </authorList>
    </citation>
    <scope>NUCLEOTIDE SEQUENCE [LARGE SCALE GENOMIC DNA]</scope>
    <source>
        <strain evidence="1 2">Ou3-Ou53</strain>
    </source>
</reference>
<gene>
    <name evidence="1" type="ORF">NGRA_3223</name>
</gene>
<organism evidence="1 2">
    <name type="scientific">Nosema granulosis</name>
    <dbReference type="NCBI Taxonomy" id="83296"/>
    <lineage>
        <taxon>Eukaryota</taxon>
        <taxon>Fungi</taxon>
        <taxon>Fungi incertae sedis</taxon>
        <taxon>Microsporidia</taxon>
        <taxon>Nosematidae</taxon>
        <taxon>Nosema</taxon>
    </lineage>
</organism>
<dbReference type="Proteomes" id="UP000740883">
    <property type="component" value="Unassembled WGS sequence"/>
</dbReference>
<sequence length="163" mass="19145">MNLIVFMFYFKESILSSNQCRFNEDTNHKIPPHMGFISTYSMKKRIYMEKLQSDLLKKSETYKQKKNKQNITHSDQDNSLCKTKRKVYVIKNLPSTNPNCDKSLSVFKKRSKPQKLQIDPSTNIQQGKKNEVLKGFIYIDSAEFSRKHETKSEQSTVGKFNFD</sequence>
<dbReference type="EMBL" id="SBJO01000685">
    <property type="protein sequence ID" value="KAF9758225.1"/>
    <property type="molecule type" value="Genomic_DNA"/>
</dbReference>